<keyword evidence="4" id="KW-0813">Transport</keyword>
<reference evidence="23 24" key="1">
    <citation type="submission" date="2019-03" db="EMBL/GenBank/DDBJ databases">
        <title>First draft genome of Liparis tanakae, snailfish: a comprehensive survey of snailfish specific genes.</title>
        <authorList>
            <person name="Kim W."/>
            <person name="Song I."/>
            <person name="Jeong J.-H."/>
            <person name="Kim D."/>
            <person name="Kim S."/>
            <person name="Ryu S."/>
            <person name="Song J.Y."/>
            <person name="Lee S.K."/>
        </authorList>
    </citation>
    <scope>NUCLEOTIDE SEQUENCE [LARGE SCALE GENOMIC DNA]</scope>
    <source>
        <tissue evidence="23">Muscle</tissue>
    </source>
</reference>
<evidence type="ECO:0000256" key="13">
    <source>
        <dbReference type="ARBA" id="ARBA00023180"/>
    </source>
</evidence>
<evidence type="ECO:0000256" key="8">
    <source>
        <dbReference type="ARBA" id="ARBA00022847"/>
    </source>
</evidence>
<evidence type="ECO:0000256" key="11">
    <source>
        <dbReference type="ARBA" id="ARBA00023136"/>
    </source>
</evidence>
<dbReference type="AlphaFoldDB" id="A0A4Z2HIN6"/>
<keyword evidence="9 22" id="KW-1133">Transmembrane helix</keyword>
<feature type="transmembrane region" description="Helical" evidence="22">
    <location>
        <begin position="589"/>
        <end position="612"/>
    </location>
</feature>
<evidence type="ECO:0000256" key="12">
    <source>
        <dbReference type="ARBA" id="ARBA00023157"/>
    </source>
</evidence>
<evidence type="ECO:0000256" key="21">
    <source>
        <dbReference type="SAM" id="MobiDB-lite"/>
    </source>
</evidence>
<comment type="similarity">
    <text evidence="2">Belongs to the SLC34A transporter family.</text>
</comment>
<feature type="transmembrane region" description="Helical" evidence="22">
    <location>
        <begin position="545"/>
        <end position="569"/>
    </location>
</feature>
<feature type="transmembrane region" description="Helical" evidence="22">
    <location>
        <begin position="275"/>
        <end position="296"/>
    </location>
</feature>
<dbReference type="NCBIfam" id="NF037997">
    <property type="entry name" value="Na_Pi_symport"/>
    <property type="match status" value="1"/>
</dbReference>
<evidence type="ECO:0000256" key="15">
    <source>
        <dbReference type="ARBA" id="ARBA00029614"/>
    </source>
</evidence>
<dbReference type="GO" id="GO:0030643">
    <property type="term" value="P:intracellular phosphate ion homeostasis"/>
    <property type="evidence" value="ECO:0007669"/>
    <property type="project" value="TreeGrafter"/>
</dbReference>
<dbReference type="GO" id="GO:0005903">
    <property type="term" value="C:brush border"/>
    <property type="evidence" value="ECO:0007669"/>
    <property type="project" value="TreeGrafter"/>
</dbReference>
<comment type="subcellular location">
    <subcellularLocation>
        <location evidence="1">Apical cell membrane</location>
        <topology evidence="1">Multi-pass membrane protein</topology>
    </subcellularLocation>
</comment>
<feature type="transmembrane region" description="Helical" evidence="22">
    <location>
        <begin position="618"/>
        <end position="639"/>
    </location>
</feature>
<evidence type="ECO:0000256" key="20">
    <source>
        <dbReference type="ARBA" id="ARBA00046944"/>
    </source>
</evidence>
<keyword evidence="14" id="KW-0739">Sodium transport</keyword>
<comment type="catalytic activity">
    <reaction evidence="18">
        <text>3 Na(+)(out) + phosphate(out) = 3 Na(+)(in) + phosphate(in)</text>
        <dbReference type="Rhea" id="RHEA:71255"/>
        <dbReference type="ChEBI" id="CHEBI:29101"/>
        <dbReference type="ChEBI" id="CHEBI:43474"/>
    </reaction>
    <physiologicalReaction direction="left-to-right" evidence="18">
        <dbReference type="Rhea" id="RHEA:71256"/>
    </physiologicalReaction>
</comment>
<feature type="transmembrane region" description="Helical" evidence="22">
    <location>
        <begin position="426"/>
        <end position="448"/>
    </location>
</feature>
<comment type="function">
    <text evidence="19">Involved in actively transporting phosphate into cells via Na(+) cotransport in the renal brush border membrane. The cotransport has a Na(+):Pi stoichiometry of 3:1 and is electrogenic.</text>
</comment>
<dbReference type="GO" id="GO:0044341">
    <property type="term" value="P:sodium-dependent phosphate transport"/>
    <property type="evidence" value="ECO:0007669"/>
    <property type="project" value="InterPro"/>
</dbReference>
<evidence type="ECO:0000256" key="5">
    <source>
        <dbReference type="ARBA" id="ARBA00022475"/>
    </source>
</evidence>
<evidence type="ECO:0000313" key="23">
    <source>
        <dbReference type="EMBL" id="TNN64794.1"/>
    </source>
</evidence>
<evidence type="ECO:0000256" key="9">
    <source>
        <dbReference type="ARBA" id="ARBA00022989"/>
    </source>
</evidence>
<dbReference type="InterPro" id="IPR003841">
    <property type="entry name" value="Na/Pi_transpt"/>
</dbReference>
<keyword evidence="12" id="KW-1015">Disulfide bond</keyword>
<dbReference type="GO" id="GO:0031982">
    <property type="term" value="C:vesicle"/>
    <property type="evidence" value="ECO:0007669"/>
    <property type="project" value="TreeGrafter"/>
</dbReference>
<feature type="transmembrane region" description="Helical" evidence="22">
    <location>
        <begin position="211"/>
        <end position="232"/>
    </location>
</feature>
<organism evidence="23 24">
    <name type="scientific">Liparis tanakae</name>
    <name type="common">Tanaka's snailfish</name>
    <dbReference type="NCBI Taxonomy" id="230148"/>
    <lineage>
        <taxon>Eukaryota</taxon>
        <taxon>Metazoa</taxon>
        <taxon>Chordata</taxon>
        <taxon>Craniata</taxon>
        <taxon>Vertebrata</taxon>
        <taxon>Euteleostomi</taxon>
        <taxon>Actinopterygii</taxon>
        <taxon>Neopterygii</taxon>
        <taxon>Teleostei</taxon>
        <taxon>Neoteleostei</taxon>
        <taxon>Acanthomorphata</taxon>
        <taxon>Eupercaria</taxon>
        <taxon>Perciformes</taxon>
        <taxon>Cottioidei</taxon>
        <taxon>Cottales</taxon>
        <taxon>Liparidae</taxon>
        <taxon>Liparis</taxon>
    </lineage>
</organism>
<evidence type="ECO:0000256" key="4">
    <source>
        <dbReference type="ARBA" id="ARBA00022448"/>
    </source>
</evidence>
<evidence type="ECO:0000256" key="18">
    <source>
        <dbReference type="ARBA" id="ARBA00034042"/>
    </source>
</evidence>
<evidence type="ECO:0000256" key="3">
    <source>
        <dbReference type="ARBA" id="ARBA00020021"/>
    </source>
</evidence>
<keyword evidence="10" id="KW-0406">Ion transport</keyword>
<dbReference type="GO" id="GO:0005436">
    <property type="term" value="F:sodium:phosphate symporter activity"/>
    <property type="evidence" value="ECO:0007669"/>
    <property type="project" value="InterPro"/>
</dbReference>
<evidence type="ECO:0000256" key="14">
    <source>
        <dbReference type="ARBA" id="ARBA00023201"/>
    </source>
</evidence>
<keyword evidence="8" id="KW-0769">Symport</keyword>
<comment type="subunit">
    <text evidence="20">Interacts via its C-terminal region with NHERF4. Interacts with NHERF1. Interacts with TMEM174; regulates SLC34A1 internalization by PTH and FGF23.</text>
</comment>
<feature type="compositionally biased region" description="Basic and acidic residues" evidence="21">
    <location>
        <begin position="176"/>
        <end position="185"/>
    </location>
</feature>
<dbReference type="PANTHER" id="PTHR10010">
    <property type="entry name" value="SOLUTE CARRIER FAMILY 34 SODIUM PHOSPHATE , MEMBER 2-RELATED"/>
    <property type="match status" value="1"/>
</dbReference>
<sequence>MEPKANECPTTTSPQKHMKNRSKSTEEMQQTKKSFSSQKSLPGRPELEKVKECPDGPDTPSSSTEELKALNMAPPEPGVKHLRPFQKRCQFVMTSMSPHSIHSTMSSRSITIVSSGRSTGLHYTGGGVRMHGTQLSAQPKLLQEEDRESGIGSTLDLCSTSEGQNQHGHHHSSKPTFRETDRLPTQKDSSLPITAVSQNKTRQLLTNLSKIPLLLLLLFLFVCSLDTLSSAFQLAGGLVVGILVTVLVQSSSTSTSIVVSLVASGSLEVRSAVPIIMGSNIGTSVTSTIVAMMQAAERTEFQRAFAGATIHDCFNWLSVLVLLPLEAASGLMTRLSYLLVTSFRLQPGKEAPEMLKVITEPVTKFIIQLDKCVITGIAMGNEDTRNRSLVKEWCQTDLVTPSGNVSAAHCSPSGRHLFASSGLSDLTVGLILLAGSLAVLCTCLLLLVKLLNSLLKGQVAKVIHKVVNTDLPSPCGWLSGYMAMLVGAGVTFVVQSSSVFTSAMTPLVGIGVISLERAYPLTLGSNIGTTATALLAALASPGEKLAAALQIALCHLFFNVFGILLWYPLPFTRLPISMARVLGERTAKYRWFAVVYLLLCFLLLPSLVLGLSMAGWRVMAGVGAPFLGVTVFIAVVNVMQAHSPRRLPTTLQSWDFLPKWMHSFKPLDRLVTKATVCCGSAYQKKDPGEEEKEEEEEHISTQATSADTQNESGQRKAQLAFDNPALDYLDESRPVFPLTSEDTKRI</sequence>
<dbReference type="NCBIfam" id="TIGR01013">
    <property type="entry name" value="2a58"/>
    <property type="match status" value="1"/>
</dbReference>
<evidence type="ECO:0000256" key="7">
    <source>
        <dbReference type="ARBA" id="ARBA00022692"/>
    </source>
</evidence>
<feature type="transmembrane region" description="Helical" evidence="22">
    <location>
        <begin position="238"/>
        <end position="263"/>
    </location>
</feature>
<dbReference type="Proteomes" id="UP000314294">
    <property type="component" value="Unassembled WGS sequence"/>
</dbReference>
<dbReference type="EMBL" id="SRLO01000246">
    <property type="protein sequence ID" value="TNN64794.1"/>
    <property type="molecule type" value="Genomic_DNA"/>
</dbReference>
<dbReference type="GO" id="GO:0016324">
    <property type="term" value="C:apical plasma membrane"/>
    <property type="evidence" value="ECO:0007669"/>
    <property type="project" value="UniProtKB-SubCell"/>
</dbReference>
<keyword evidence="5" id="KW-1003">Cell membrane</keyword>
<evidence type="ECO:0000256" key="2">
    <source>
        <dbReference type="ARBA" id="ARBA00005808"/>
    </source>
</evidence>
<evidence type="ECO:0000256" key="10">
    <source>
        <dbReference type="ARBA" id="ARBA00023065"/>
    </source>
</evidence>
<evidence type="ECO:0000256" key="16">
    <source>
        <dbReference type="ARBA" id="ARBA00029764"/>
    </source>
</evidence>
<keyword evidence="6" id="KW-0597">Phosphoprotein</keyword>
<feature type="compositionally biased region" description="Polar residues" evidence="21">
    <location>
        <begin position="156"/>
        <end position="166"/>
    </location>
</feature>
<dbReference type="Pfam" id="PF02690">
    <property type="entry name" value="Na_Pi_cotrans"/>
    <property type="match status" value="2"/>
</dbReference>
<protein>
    <recommendedName>
        <fullName evidence="3">Sodium-dependent phosphate transport protein 2A</fullName>
    </recommendedName>
    <alternativeName>
        <fullName evidence="17">Na(+)-dependent phosphate cotransporter 2A</fullName>
    </alternativeName>
    <alternativeName>
        <fullName evidence="15">Sodium/phosphate cotransporter 2A</fullName>
    </alternativeName>
    <alternativeName>
        <fullName evidence="16">Solute carrier family 34 member 1</fullName>
    </alternativeName>
</protein>
<feature type="compositionally biased region" description="Polar residues" evidence="21">
    <location>
        <begin position="700"/>
        <end position="712"/>
    </location>
</feature>
<feature type="transmembrane region" description="Helical" evidence="22">
    <location>
        <begin position="316"/>
        <end position="340"/>
    </location>
</feature>
<evidence type="ECO:0000256" key="22">
    <source>
        <dbReference type="SAM" id="Phobius"/>
    </source>
</evidence>
<keyword evidence="24" id="KW-1185">Reference proteome</keyword>
<evidence type="ECO:0000256" key="19">
    <source>
        <dbReference type="ARBA" id="ARBA00045420"/>
    </source>
</evidence>
<evidence type="ECO:0000256" key="6">
    <source>
        <dbReference type="ARBA" id="ARBA00022553"/>
    </source>
</evidence>
<proteinExistence type="inferred from homology"/>
<comment type="caution">
    <text evidence="23">The sequence shown here is derived from an EMBL/GenBank/DDBJ whole genome shotgun (WGS) entry which is preliminary data.</text>
</comment>
<dbReference type="PANTHER" id="PTHR10010:SF21">
    <property type="entry name" value="SODIUM-DEPENDENT PHOSPHATE TRANSPORT PROTEIN 2A"/>
    <property type="match status" value="1"/>
</dbReference>
<feature type="compositionally biased region" description="Low complexity" evidence="21">
    <location>
        <begin position="31"/>
        <end position="40"/>
    </location>
</feature>
<dbReference type="OrthoDB" id="76259at2759"/>
<gene>
    <name evidence="23" type="primary">SLC34A1</name>
    <name evidence="23" type="ORF">EYF80_024989</name>
</gene>
<name>A0A4Z2HIN6_9TELE</name>
<evidence type="ECO:0000256" key="1">
    <source>
        <dbReference type="ARBA" id="ARBA00004424"/>
    </source>
</evidence>
<feature type="region of interest" description="Disordered" evidence="21">
    <location>
        <begin position="682"/>
        <end position="717"/>
    </location>
</feature>
<feature type="compositionally biased region" description="Acidic residues" evidence="21">
    <location>
        <begin position="688"/>
        <end position="697"/>
    </location>
</feature>
<keyword evidence="7 22" id="KW-0812">Transmembrane</keyword>
<keyword evidence="13" id="KW-0325">Glycoprotein</keyword>
<keyword evidence="11 22" id="KW-0472">Membrane</keyword>
<feature type="compositionally biased region" description="Basic and acidic residues" evidence="21">
    <location>
        <begin position="45"/>
        <end position="54"/>
    </location>
</feature>
<evidence type="ECO:0000256" key="17">
    <source>
        <dbReference type="ARBA" id="ARBA00031850"/>
    </source>
</evidence>
<evidence type="ECO:0000313" key="24">
    <source>
        <dbReference type="Proteomes" id="UP000314294"/>
    </source>
</evidence>
<feature type="region of interest" description="Disordered" evidence="21">
    <location>
        <begin position="152"/>
        <end position="192"/>
    </location>
</feature>
<feature type="transmembrane region" description="Helical" evidence="22">
    <location>
        <begin position="481"/>
        <end position="507"/>
    </location>
</feature>
<accession>A0A4Z2HIN6</accession>
<keyword evidence="14" id="KW-0915">Sodium</keyword>
<feature type="region of interest" description="Disordered" evidence="21">
    <location>
        <begin position="1"/>
        <end position="65"/>
    </location>
</feature>